<dbReference type="WBParaSite" id="nRc.2.0.1.t13362-RA">
    <property type="protein sequence ID" value="nRc.2.0.1.t13362-RA"/>
    <property type="gene ID" value="nRc.2.0.1.g13362"/>
</dbReference>
<organism evidence="1 2">
    <name type="scientific">Romanomermis culicivorax</name>
    <name type="common">Nematode worm</name>
    <dbReference type="NCBI Taxonomy" id="13658"/>
    <lineage>
        <taxon>Eukaryota</taxon>
        <taxon>Metazoa</taxon>
        <taxon>Ecdysozoa</taxon>
        <taxon>Nematoda</taxon>
        <taxon>Enoplea</taxon>
        <taxon>Dorylaimia</taxon>
        <taxon>Mermithida</taxon>
        <taxon>Mermithoidea</taxon>
        <taxon>Mermithidae</taxon>
        <taxon>Romanomermis</taxon>
    </lineage>
</organism>
<name>A0A915IJ07_ROMCU</name>
<dbReference type="AlphaFoldDB" id="A0A915IJ07"/>
<reference evidence="2" key="1">
    <citation type="submission" date="2022-11" db="UniProtKB">
        <authorList>
            <consortium name="WormBaseParasite"/>
        </authorList>
    </citation>
    <scope>IDENTIFICATION</scope>
</reference>
<sequence>MIASYTRSGRVRHRRLIWLVVSKNGQSKKILEQLTGKFLRGLQVVLTKISLALHPAIMRNAAIKTKNTADIRFTWKAFIRRRVIKLILRTFYNEEEIQYLTFTVKSDTNITYNAASILENTLTKFPNIEAQRLTRRAYCLSAFFAHEALRRVDKSCRQAWNASCCGPLIRNRILMAKMQYSHLAQGASSTSQMAVGGASRRAVCLVLAASMAYKAKIVKRQMQQQFKKENKQTSDQFFENDKVVQTKKSNHSLRPIHRKTVGLSLLH</sequence>
<protein>
    <submittedName>
        <fullName evidence="2">Uncharacterized protein</fullName>
    </submittedName>
</protein>
<keyword evidence="1" id="KW-1185">Reference proteome</keyword>
<evidence type="ECO:0000313" key="1">
    <source>
        <dbReference type="Proteomes" id="UP000887565"/>
    </source>
</evidence>
<evidence type="ECO:0000313" key="2">
    <source>
        <dbReference type="WBParaSite" id="nRc.2.0.1.t13362-RA"/>
    </source>
</evidence>
<dbReference type="Proteomes" id="UP000887565">
    <property type="component" value="Unplaced"/>
</dbReference>
<accession>A0A915IJ07</accession>
<proteinExistence type="predicted"/>